<keyword evidence="1" id="KW-0694">RNA-binding</keyword>
<dbReference type="GO" id="GO:0003729">
    <property type="term" value="F:mRNA binding"/>
    <property type="evidence" value="ECO:0007669"/>
    <property type="project" value="TreeGrafter"/>
</dbReference>
<evidence type="ECO:0000256" key="1">
    <source>
        <dbReference type="ARBA" id="ARBA00022884"/>
    </source>
</evidence>
<accession>A0A0X3PCQ3</accession>
<dbReference type="InterPro" id="IPR039539">
    <property type="entry name" value="Ras_GTPase_bind_prot"/>
</dbReference>
<dbReference type="EMBL" id="GEEE01018239">
    <property type="protein sequence ID" value="JAP44986.1"/>
    <property type="molecule type" value="Transcribed_RNA"/>
</dbReference>
<evidence type="ECO:0000256" key="2">
    <source>
        <dbReference type="SAM" id="MobiDB-lite"/>
    </source>
</evidence>
<dbReference type="Gene3D" id="3.10.450.50">
    <property type="match status" value="1"/>
</dbReference>
<evidence type="ECO:0000313" key="4">
    <source>
        <dbReference type="EMBL" id="JAP44986.1"/>
    </source>
</evidence>
<dbReference type="InterPro" id="IPR032710">
    <property type="entry name" value="NTF2-like_dom_sf"/>
</dbReference>
<proteinExistence type="predicted"/>
<evidence type="ECO:0000259" key="3">
    <source>
        <dbReference type="PROSITE" id="PS50177"/>
    </source>
</evidence>
<dbReference type="GO" id="GO:1990904">
    <property type="term" value="C:ribonucleoprotein complex"/>
    <property type="evidence" value="ECO:0007669"/>
    <property type="project" value="TreeGrafter"/>
</dbReference>
<feature type="compositionally biased region" description="Pro residues" evidence="2">
    <location>
        <begin position="182"/>
        <end position="198"/>
    </location>
</feature>
<dbReference type="SUPFAM" id="SSF54427">
    <property type="entry name" value="NTF2-like"/>
    <property type="match status" value="1"/>
</dbReference>
<dbReference type="Pfam" id="PF02136">
    <property type="entry name" value="NTF2"/>
    <property type="match status" value="1"/>
</dbReference>
<dbReference type="PANTHER" id="PTHR10693">
    <property type="entry name" value="RAS GTPASE-ACTIVATING PROTEIN-BINDING PROTEIN"/>
    <property type="match status" value="1"/>
</dbReference>
<dbReference type="CDD" id="cd00780">
    <property type="entry name" value="NTF2"/>
    <property type="match status" value="1"/>
</dbReference>
<dbReference type="PANTHER" id="PTHR10693:SF20">
    <property type="entry name" value="AT27578P"/>
    <property type="match status" value="1"/>
</dbReference>
<feature type="region of interest" description="Disordered" evidence="2">
    <location>
        <begin position="152"/>
        <end position="368"/>
    </location>
</feature>
<feature type="compositionally biased region" description="Basic and acidic residues" evidence="2">
    <location>
        <begin position="199"/>
        <end position="218"/>
    </location>
</feature>
<sequence length="368" mass="39971">MNGDVAMTNFTVPTMDFEAISTVADEFVMQYYTVMSKCPQQLHRFYSHDSSVIHEDAPIFGQENIFNAFKDMPLSDTRVLIHKVDALKSVQNTILIQVCGEMSIGGAPPRRFMRSFTLCEKTARNFYVLNDIFHYQDRVFIPEGHNVELEHVQPPEPIEKPRATTPATNGMHQADNWQTQNPPAPKPQAPLAPEPEPAPIKKETPTVAHEEQPKEAEHPSQLLAQEPAVSTSAPSPPPNAPAPANTARMSWAERASAQKAGPPPPQPRRVIPNPGSDAQASVPAAQRSALMTRGGQPNRPGRAPRPNHPDITGNEAGDQSEARFQQTGTVSAGRPSGPGGRPRGGRGGGRGGPAPRGEFSQASQPRRK</sequence>
<feature type="compositionally biased region" description="Gly residues" evidence="2">
    <location>
        <begin position="336"/>
        <end position="354"/>
    </location>
</feature>
<gene>
    <name evidence="4" type="ORF">TR119776</name>
</gene>
<protein>
    <recommendedName>
        <fullName evidence="3">NTF2 domain-containing protein</fullName>
    </recommendedName>
</protein>
<feature type="domain" description="NTF2" evidence="3">
    <location>
        <begin position="23"/>
        <end position="135"/>
    </location>
</feature>
<name>A0A0X3PCQ3_SCHSO</name>
<organism evidence="4">
    <name type="scientific">Schistocephalus solidus</name>
    <name type="common">Tapeworm</name>
    <dbReference type="NCBI Taxonomy" id="70667"/>
    <lineage>
        <taxon>Eukaryota</taxon>
        <taxon>Metazoa</taxon>
        <taxon>Spiralia</taxon>
        <taxon>Lophotrochozoa</taxon>
        <taxon>Platyhelminthes</taxon>
        <taxon>Cestoda</taxon>
        <taxon>Eucestoda</taxon>
        <taxon>Diphyllobothriidea</taxon>
        <taxon>Diphyllobothriidae</taxon>
        <taxon>Schistocephalus</taxon>
    </lineage>
</organism>
<dbReference type="InterPro" id="IPR018222">
    <property type="entry name" value="Nuclear_transport_factor_2_euk"/>
</dbReference>
<dbReference type="InterPro" id="IPR002075">
    <property type="entry name" value="NTF2_dom"/>
</dbReference>
<dbReference type="GO" id="GO:0005829">
    <property type="term" value="C:cytosol"/>
    <property type="evidence" value="ECO:0007669"/>
    <property type="project" value="TreeGrafter"/>
</dbReference>
<feature type="compositionally biased region" description="Basic and acidic residues" evidence="2">
    <location>
        <begin position="152"/>
        <end position="162"/>
    </location>
</feature>
<dbReference type="AlphaFoldDB" id="A0A0X3PCQ3"/>
<dbReference type="PROSITE" id="PS50177">
    <property type="entry name" value="NTF2_DOMAIN"/>
    <property type="match status" value="1"/>
</dbReference>
<feature type="compositionally biased region" description="Polar residues" evidence="2">
    <location>
        <begin position="165"/>
        <end position="177"/>
    </location>
</feature>
<reference evidence="4" key="1">
    <citation type="submission" date="2016-01" db="EMBL/GenBank/DDBJ databases">
        <title>Reference transcriptome for the parasite Schistocephalus solidus: insights into the molecular evolution of parasitism.</title>
        <authorList>
            <person name="Hebert F.O."/>
            <person name="Grambauer S."/>
            <person name="Barber I."/>
            <person name="Landry C.R."/>
            <person name="Aubin-Horth N."/>
        </authorList>
    </citation>
    <scope>NUCLEOTIDE SEQUENCE</scope>
</reference>